<dbReference type="Gene3D" id="2.60.40.1180">
    <property type="entry name" value="Golgi alpha-mannosidase II"/>
    <property type="match status" value="2"/>
</dbReference>
<dbReference type="GO" id="GO:0000272">
    <property type="term" value="P:polysaccharide catabolic process"/>
    <property type="evidence" value="ECO:0007669"/>
    <property type="project" value="UniProtKB-KW"/>
</dbReference>
<feature type="domain" description="Glycosyl hydrolase family 31 C-terminal" evidence="21">
    <location>
        <begin position="728"/>
        <end position="816"/>
    </location>
</feature>
<evidence type="ECO:0000256" key="7">
    <source>
        <dbReference type="ARBA" id="ARBA00014002"/>
    </source>
</evidence>
<dbReference type="PROSITE" id="PS00129">
    <property type="entry name" value="GLYCOSYL_HYDROL_F31_1"/>
    <property type="match status" value="1"/>
</dbReference>
<dbReference type="InterPro" id="IPR017853">
    <property type="entry name" value="GH"/>
</dbReference>
<dbReference type="AlphaFoldDB" id="A0A9P7ZNW9"/>
<dbReference type="EMBL" id="MU251250">
    <property type="protein sequence ID" value="KAG9255490.1"/>
    <property type="molecule type" value="Genomic_DNA"/>
</dbReference>
<evidence type="ECO:0000313" key="22">
    <source>
        <dbReference type="EMBL" id="KAG9255490.1"/>
    </source>
</evidence>
<proteinExistence type="inferred from homology"/>
<keyword evidence="23" id="KW-1185">Reference proteome</keyword>
<dbReference type="Gene3D" id="3.20.20.80">
    <property type="entry name" value="Glycosidases"/>
    <property type="match status" value="2"/>
</dbReference>
<dbReference type="GeneID" id="70291451"/>
<evidence type="ECO:0000256" key="3">
    <source>
        <dbReference type="ARBA" id="ARBA00004613"/>
    </source>
</evidence>
<evidence type="ECO:0000256" key="18">
    <source>
        <dbReference type="SAM" id="SignalP"/>
    </source>
</evidence>
<evidence type="ECO:0000256" key="10">
    <source>
        <dbReference type="ARBA" id="ARBA00022801"/>
    </source>
</evidence>
<keyword evidence="12" id="KW-0119">Carbohydrate metabolism</keyword>
<evidence type="ECO:0000256" key="5">
    <source>
        <dbReference type="ARBA" id="ARBA00012741"/>
    </source>
</evidence>
<dbReference type="PANTHER" id="PTHR22762">
    <property type="entry name" value="ALPHA-GLUCOSIDASE"/>
    <property type="match status" value="1"/>
</dbReference>
<keyword evidence="9 18" id="KW-0732">Signal</keyword>
<evidence type="ECO:0000313" key="23">
    <source>
        <dbReference type="Proteomes" id="UP000887229"/>
    </source>
</evidence>
<dbReference type="CDD" id="cd06602">
    <property type="entry name" value="GH31_MGAM_SI_GAA"/>
    <property type="match status" value="1"/>
</dbReference>
<dbReference type="EC" id="3.2.1.21" evidence="6"/>
<dbReference type="GO" id="GO:0071555">
    <property type="term" value="P:cell wall organization"/>
    <property type="evidence" value="ECO:0007669"/>
    <property type="project" value="UniProtKB-KW"/>
</dbReference>
<keyword evidence="14" id="KW-0961">Cell wall biogenesis/degradation</keyword>
<dbReference type="InterPro" id="IPR030458">
    <property type="entry name" value="Glyco_hydro_31_AS"/>
</dbReference>
<dbReference type="GO" id="GO:0005576">
    <property type="term" value="C:extracellular region"/>
    <property type="evidence" value="ECO:0007669"/>
    <property type="project" value="UniProtKB-SubCell"/>
</dbReference>
<evidence type="ECO:0000256" key="8">
    <source>
        <dbReference type="ARBA" id="ARBA00022525"/>
    </source>
</evidence>
<evidence type="ECO:0000256" key="6">
    <source>
        <dbReference type="ARBA" id="ARBA00012744"/>
    </source>
</evidence>
<evidence type="ECO:0000256" key="15">
    <source>
        <dbReference type="ARBA" id="ARBA00023326"/>
    </source>
</evidence>
<feature type="domain" description="Glycoside hydrolase family 31 TIM barrel" evidence="19">
    <location>
        <begin position="276"/>
        <end position="720"/>
    </location>
</feature>
<dbReference type="PANTHER" id="PTHR22762:SF67">
    <property type="entry name" value="ALPHA_BETA-GLUCOSIDASE AGDC-RELATED"/>
    <property type="match status" value="1"/>
</dbReference>
<evidence type="ECO:0000256" key="4">
    <source>
        <dbReference type="ARBA" id="ARBA00007806"/>
    </source>
</evidence>
<name>A0A9P7ZNW9_9HYPO</name>
<dbReference type="InterPro" id="IPR025887">
    <property type="entry name" value="Glyco_hydro_31_N_dom"/>
</dbReference>
<comment type="caution">
    <text evidence="22">The sequence shown here is derived from an EMBL/GenBank/DDBJ whole genome shotgun (WGS) entry which is preliminary data.</text>
</comment>
<keyword evidence="8" id="KW-0964">Secreted</keyword>
<keyword evidence="15" id="KW-0624">Polysaccharide degradation</keyword>
<feature type="signal peptide" evidence="18">
    <location>
        <begin position="1"/>
        <end position="16"/>
    </location>
</feature>
<comment type="function">
    <text evidence="16">Glucosidase involved in the degradation of cellulosic biomass. Has both alpha- and beta-glucosidase activity.</text>
</comment>
<feature type="chain" id="PRO_5040394777" description="Probable alpha/beta-glucosidase agdC" evidence="18">
    <location>
        <begin position="17"/>
        <end position="940"/>
    </location>
</feature>
<keyword evidence="13 17" id="KW-0326">Glycosidase</keyword>
<comment type="catalytic activity">
    <reaction evidence="1">
        <text>Hydrolysis of terminal, non-reducing beta-D-glucosyl residues with release of beta-D-glucose.</text>
        <dbReference type="EC" id="3.2.1.21"/>
    </reaction>
</comment>
<evidence type="ECO:0000256" key="12">
    <source>
        <dbReference type="ARBA" id="ARBA00023277"/>
    </source>
</evidence>
<feature type="domain" description="Glycoside hydrolase family 31 N-terminal" evidence="20">
    <location>
        <begin position="107"/>
        <end position="229"/>
    </location>
</feature>
<dbReference type="Proteomes" id="UP000887229">
    <property type="component" value="Unassembled WGS sequence"/>
</dbReference>
<evidence type="ECO:0000256" key="14">
    <source>
        <dbReference type="ARBA" id="ARBA00023316"/>
    </source>
</evidence>
<comment type="catalytic activity">
    <reaction evidence="2">
        <text>Hydrolysis of terminal, non-reducing (1-&gt;4)-linked alpha-D-glucose residues with release of alpha-D-glucose.</text>
        <dbReference type="EC" id="3.2.1.20"/>
    </reaction>
</comment>
<reference evidence="22" key="1">
    <citation type="journal article" date="2021" name="IMA Fungus">
        <title>Genomic characterization of three marine fungi, including Emericellopsis atlantica sp. nov. with signatures of a generalist lifestyle and marine biomass degradation.</title>
        <authorList>
            <person name="Hagestad O.C."/>
            <person name="Hou L."/>
            <person name="Andersen J.H."/>
            <person name="Hansen E.H."/>
            <person name="Altermark B."/>
            <person name="Li C."/>
            <person name="Kuhnert E."/>
            <person name="Cox R.J."/>
            <person name="Crous P.W."/>
            <person name="Spatafora J.W."/>
            <person name="Lail K."/>
            <person name="Amirebrahimi M."/>
            <person name="Lipzen A."/>
            <person name="Pangilinan J."/>
            <person name="Andreopoulos W."/>
            <person name="Hayes R.D."/>
            <person name="Ng V."/>
            <person name="Grigoriev I.V."/>
            <person name="Jackson S.A."/>
            <person name="Sutton T.D.S."/>
            <person name="Dobson A.D.W."/>
            <person name="Rama T."/>
        </authorList>
    </citation>
    <scope>NUCLEOTIDE SEQUENCE</scope>
    <source>
        <strain evidence="22">TS7</strain>
    </source>
</reference>
<sequence length="940" mass="105349">MAPWKQLSLFAGLASAAAISKRQEELAQYPDYGLLADCPGYAASNVKTSDNGIKADLSLAGTACNAYGEDLKDLTLEVTYESADRIHVKIQDKGNQVYQVPESVFPRPDSDGTSADDNALKFDIVEAPFSFTISRKDNDEVLFDTSAASLIFESQYLRLRTRLPEDPSLYGLGEHSDSLRLPTKDYIRTMWNQDSYAIPENTNLYGTQPFYLDHRETGSHGVFFLNSNGMDIMINSDEDGQYLEYNTIGGVFDFWFFAGSNPSDVTKQYAQVAGLPTFQPYWGLGFHQCRYGYRDAFEVAEVVYNYSKAEIPLETMWTDIDYMDRRLIFTNDPERYPMEKLRALVSHLHDNDQHYIVMVDPALGYQDNYPSLDRAVEDNVLLLRQNGSAFLGVVWPGVTVFPDWFAENVTEYWNNEFSMFFDADEGVNIDGLWIDMNEPSSFPCYFPCSDPYGSAVGFPPQPPPVRENPRSLPGFPCEFQLPGDGGCDSSVSERDLISRPGGHFNVERAESKLFFPEKRQSEAGDQSGLDGRDLLYPEYSIHNAAAYRLDWNADKGGISNKTVLTDVVSQNGLVQYDTHNIYGAQMGTASYDAMLARRPNKRPLIITRSTFAGTGAKVGHWLGDNMSIWEHYRTSIRTALAYTALFQFPMVGSDTCGFGGNVSEQLCARWASLGAFSTFFRNHNELGAASQEFYVWDSVAESARKAIKIRYRLLDYMYTAFAKASDDGSPSVVPFLFYYPEDKATWALELQYFYGPGILVLPVTEEDATSVDVYLPKDKYYDWYTHEAVEGKGETYTFSDVDVTHIPLLIRSGVILPLRESSAMTLTALRQLDFEIMIPLDAEGSAKGELYLDDGESLNPEDNGGVSWITFEYSNGELVIDGEFGHEATFGISKITILGGNGCKVKENKDGKFSRSKKVDISLNKASKTVLEDKSKKLRV</sequence>
<dbReference type="SUPFAM" id="SSF51445">
    <property type="entry name" value="(Trans)glycosidases"/>
    <property type="match status" value="1"/>
</dbReference>
<keyword evidence="10 17" id="KW-0378">Hydrolase</keyword>
<dbReference type="SUPFAM" id="SSF51011">
    <property type="entry name" value="Glycosyl hydrolase domain"/>
    <property type="match status" value="1"/>
</dbReference>
<organism evidence="22 23">
    <name type="scientific">Emericellopsis atlantica</name>
    <dbReference type="NCBI Taxonomy" id="2614577"/>
    <lineage>
        <taxon>Eukaryota</taxon>
        <taxon>Fungi</taxon>
        <taxon>Dikarya</taxon>
        <taxon>Ascomycota</taxon>
        <taxon>Pezizomycotina</taxon>
        <taxon>Sordariomycetes</taxon>
        <taxon>Hypocreomycetidae</taxon>
        <taxon>Hypocreales</taxon>
        <taxon>Bionectriaceae</taxon>
        <taxon>Emericellopsis</taxon>
    </lineage>
</organism>
<dbReference type="InterPro" id="IPR011013">
    <property type="entry name" value="Gal_mutarotase_sf_dom"/>
</dbReference>
<dbReference type="InterPro" id="IPR000322">
    <property type="entry name" value="Glyco_hydro_31_TIM"/>
</dbReference>
<evidence type="ECO:0000259" key="19">
    <source>
        <dbReference type="Pfam" id="PF01055"/>
    </source>
</evidence>
<comment type="similarity">
    <text evidence="4 17">Belongs to the glycosyl hydrolase 31 family.</text>
</comment>
<dbReference type="GO" id="GO:0004558">
    <property type="term" value="F:alpha-1,4-glucosidase activity"/>
    <property type="evidence" value="ECO:0007669"/>
    <property type="project" value="UniProtKB-EC"/>
</dbReference>
<dbReference type="Pfam" id="PF21365">
    <property type="entry name" value="Glyco_hydro_31_3rd"/>
    <property type="match status" value="1"/>
</dbReference>
<protein>
    <recommendedName>
        <fullName evidence="7">Probable alpha/beta-glucosidase agdC</fullName>
        <ecNumber evidence="5">3.2.1.20</ecNumber>
        <ecNumber evidence="6">3.2.1.21</ecNumber>
    </recommendedName>
</protein>
<evidence type="ECO:0000256" key="1">
    <source>
        <dbReference type="ARBA" id="ARBA00000448"/>
    </source>
</evidence>
<dbReference type="GO" id="GO:0008422">
    <property type="term" value="F:beta-glucosidase activity"/>
    <property type="evidence" value="ECO:0007669"/>
    <property type="project" value="UniProtKB-EC"/>
</dbReference>
<dbReference type="InterPro" id="IPR048395">
    <property type="entry name" value="Glyco_hydro_31_C"/>
</dbReference>
<dbReference type="RefSeq" id="XP_046119414.1">
    <property type="nucleotide sequence ID" value="XM_046260548.1"/>
</dbReference>
<dbReference type="CDD" id="cd14752">
    <property type="entry name" value="GH31_N"/>
    <property type="match status" value="1"/>
</dbReference>
<accession>A0A9P7ZNW9</accession>
<gene>
    <name evidence="22" type="ORF">F5Z01DRAFT_543496</name>
</gene>
<evidence type="ECO:0000256" key="11">
    <source>
        <dbReference type="ARBA" id="ARBA00023180"/>
    </source>
</evidence>
<evidence type="ECO:0000256" key="13">
    <source>
        <dbReference type="ARBA" id="ARBA00023295"/>
    </source>
</evidence>
<dbReference type="InterPro" id="IPR013780">
    <property type="entry name" value="Glyco_hydro_b"/>
</dbReference>
<evidence type="ECO:0000259" key="21">
    <source>
        <dbReference type="Pfam" id="PF21365"/>
    </source>
</evidence>
<evidence type="ECO:0000256" key="16">
    <source>
        <dbReference type="ARBA" id="ARBA00025512"/>
    </source>
</evidence>
<evidence type="ECO:0000259" key="20">
    <source>
        <dbReference type="Pfam" id="PF13802"/>
    </source>
</evidence>
<dbReference type="GO" id="GO:0030246">
    <property type="term" value="F:carbohydrate binding"/>
    <property type="evidence" value="ECO:0007669"/>
    <property type="project" value="InterPro"/>
</dbReference>
<evidence type="ECO:0000256" key="17">
    <source>
        <dbReference type="RuleBase" id="RU361185"/>
    </source>
</evidence>
<dbReference type="Pfam" id="PF01055">
    <property type="entry name" value="Glyco_hydro_31_2nd"/>
    <property type="match status" value="1"/>
</dbReference>
<dbReference type="Gene3D" id="2.60.40.1760">
    <property type="entry name" value="glycosyl hydrolase (family 31)"/>
    <property type="match status" value="1"/>
</dbReference>
<dbReference type="Pfam" id="PF13802">
    <property type="entry name" value="Gal_mutarotas_2"/>
    <property type="match status" value="1"/>
</dbReference>
<keyword evidence="11" id="KW-0325">Glycoprotein</keyword>
<dbReference type="OrthoDB" id="5839090at2759"/>
<dbReference type="SUPFAM" id="SSF74650">
    <property type="entry name" value="Galactose mutarotase-like"/>
    <property type="match status" value="1"/>
</dbReference>
<evidence type="ECO:0000256" key="2">
    <source>
        <dbReference type="ARBA" id="ARBA00001657"/>
    </source>
</evidence>
<comment type="subcellular location">
    <subcellularLocation>
        <location evidence="3">Secreted</location>
    </subcellularLocation>
</comment>
<dbReference type="EC" id="3.2.1.20" evidence="5"/>
<evidence type="ECO:0000256" key="9">
    <source>
        <dbReference type="ARBA" id="ARBA00022729"/>
    </source>
</evidence>